<dbReference type="InterPro" id="IPR031314">
    <property type="entry name" value="DNK_dom"/>
</dbReference>
<protein>
    <recommendedName>
        <fullName evidence="1">Deoxynucleoside kinase domain-containing protein</fullName>
    </recommendedName>
</protein>
<name>A0A418ZT24_9RHOB</name>
<sequence length="188" mass="21232">MLVQLSGPTGSGKSVAADILSEFGFKVVREESRNSSPIRTSEIGSSTLFSIQKSIMQYRLSQFKRIERSTRIVFDRGVDEDFYIFCQLFHKIGLLDSEHLVELSKLHASVKSRLPKPDKIIFFGATPSILKERLRARGEGGLIVNTLHLQIDLYESWRRSISGNVTDVDTSNLKSGCYWPAIREAMYA</sequence>
<organism evidence="2 3">
    <name type="scientific">Paracoccus aestuarii</name>
    <dbReference type="NCBI Taxonomy" id="453842"/>
    <lineage>
        <taxon>Bacteria</taxon>
        <taxon>Pseudomonadati</taxon>
        <taxon>Pseudomonadota</taxon>
        <taxon>Alphaproteobacteria</taxon>
        <taxon>Rhodobacterales</taxon>
        <taxon>Paracoccaceae</taxon>
        <taxon>Paracoccus</taxon>
    </lineage>
</organism>
<proteinExistence type="predicted"/>
<dbReference type="SUPFAM" id="SSF52540">
    <property type="entry name" value="P-loop containing nucleoside triphosphate hydrolases"/>
    <property type="match status" value="1"/>
</dbReference>
<reference evidence="2 3" key="1">
    <citation type="submission" date="2018-09" db="EMBL/GenBank/DDBJ databases">
        <title>Paracoccus onubensis nov. sp. a moderate halophilic bacterium isolated from Gruta de las Maravillas (Aracena, Spain).</title>
        <authorList>
            <person name="Jurado V."/>
            <person name="Gutierrez-Patricio S."/>
            <person name="Gonzalez-Pimentel J.L."/>
            <person name="Laiz L."/>
            <person name="Saiz-Jimenez C."/>
        </authorList>
    </citation>
    <scope>NUCLEOTIDE SEQUENCE [LARGE SCALE GENOMIC DNA]</scope>
    <source>
        <strain evidence="2 3">DSM 19484</strain>
    </source>
</reference>
<keyword evidence="3" id="KW-1185">Reference proteome</keyword>
<dbReference type="OrthoDB" id="9776634at2"/>
<gene>
    <name evidence="2" type="ORF">D3P06_12940</name>
</gene>
<evidence type="ECO:0000313" key="2">
    <source>
        <dbReference type="EMBL" id="RJL00948.1"/>
    </source>
</evidence>
<dbReference type="Pfam" id="PF01712">
    <property type="entry name" value="dNK"/>
    <property type="match status" value="1"/>
</dbReference>
<accession>A0A418ZT24</accession>
<dbReference type="InterPro" id="IPR027417">
    <property type="entry name" value="P-loop_NTPase"/>
</dbReference>
<comment type="caution">
    <text evidence="2">The sequence shown here is derived from an EMBL/GenBank/DDBJ whole genome shotgun (WGS) entry which is preliminary data.</text>
</comment>
<evidence type="ECO:0000313" key="3">
    <source>
        <dbReference type="Proteomes" id="UP000285530"/>
    </source>
</evidence>
<feature type="domain" description="Deoxynucleoside kinase" evidence="1">
    <location>
        <begin position="6"/>
        <end position="140"/>
    </location>
</feature>
<evidence type="ECO:0000259" key="1">
    <source>
        <dbReference type="Pfam" id="PF01712"/>
    </source>
</evidence>
<dbReference type="RefSeq" id="WP_119886945.1">
    <property type="nucleotide sequence ID" value="NZ_CP067169.1"/>
</dbReference>
<dbReference type="Proteomes" id="UP000285530">
    <property type="component" value="Unassembled WGS sequence"/>
</dbReference>
<dbReference type="EMBL" id="QZEV01000073">
    <property type="protein sequence ID" value="RJL00948.1"/>
    <property type="molecule type" value="Genomic_DNA"/>
</dbReference>
<dbReference type="Gene3D" id="3.40.50.300">
    <property type="entry name" value="P-loop containing nucleotide triphosphate hydrolases"/>
    <property type="match status" value="1"/>
</dbReference>
<dbReference type="AlphaFoldDB" id="A0A418ZT24"/>